<protein>
    <recommendedName>
        <fullName evidence="3">Acyltransferase</fullName>
    </recommendedName>
</protein>
<dbReference type="GeneID" id="24123644"/>
<reference evidence="1 2" key="1">
    <citation type="journal article" date="2013" name="PLoS Genet.">
        <title>Distinctive expansion of potential virulence genes in the genome of the oomycete fish pathogen Saprolegnia parasitica.</title>
        <authorList>
            <person name="Jiang R.H."/>
            <person name="de Bruijn I."/>
            <person name="Haas B.J."/>
            <person name="Belmonte R."/>
            <person name="Lobach L."/>
            <person name="Christie J."/>
            <person name="van den Ackerveken G."/>
            <person name="Bottin A."/>
            <person name="Bulone V."/>
            <person name="Diaz-Moreno S.M."/>
            <person name="Dumas B."/>
            <person name="Fan L."/>
            <person name="Gaulin E."/>
            <person name="Govers F."/>
            <person name="Grenville-Briggs L.J."/>
            <person name="Horner N.R."/>
            <person name="Levin J.Z."/>
            <person name="Mammella M."/>
            <person name="Meijer H.J."/>
            <person name="Morris P."/>
            <person name="Nusbaum C."/>
            <person name="Oome S."/>
            <person name="Phillips A.J."/>
            <person name="van Rooyen D."/>
            <person name="Rzeszutek E."/>
            <person name="Saraiva M."/>
            <person name="Secombes C.J."/>
            <person name="Seidl M.F."/>
            <person name="Snel B."/>
            <person name="Stassen J.H."/>
            <person name="Sykes S."/>
            <person name="Tripathy S."/>
            <person name="van den Berg H."/>
            <person name="Vega-Arreguin J.C."/>
            <person name="Wawra S."/>
            <person name="Young S.K."/>
            <person name="Zeng Q."/>
            <person name="Dieguez-Uribeondo J."/>
            <person name="Russ C."/>
            <person name="Tyler B.M."/>
            <person name="van West P."/>
        </authorList>
    </citation>
    <scope>NUCLEOTIDE SEQUENCE [LARGE SCALE GENOMIC DNA]</scope>
    <source>
        <strain evidence="1 2">CBS 223.65</strain>
    </source>
</reference>
<dbReference type="VEuPathDB" id="FungiDB:SPRG_01031"/>
<accession>A0A067CW79</accession>
<dbReference type="PANTHER" id="PTHR22753">
    <property type="entry name" value="TRANSMEMBRANE PROTEIN 68"/>
    <property type="match status" value="1"/>
</dbReference>
<sequence>MAPVDHAQSRAFQAAYKIFYPLYVRFYDWHLEGQENIPKTGRLLYVGYHSIHNHDLFPSAAGIYAATGDLPCALVHTVVMFFLGPILRPVGGIAGTQANAIAMYRAGHNCMCIPGGGEEAMQGFESAYTLLWKSSSGRDRRGFARLAQHVGATIVPYVTRNGEEMFFNVLGYMWNLLGLSRAYAALTSATPMPWRWFLIHLRMYTWFVVWTFWSLPVPVRAGLVFGEPIVPRDGESDTELAERTKASLQALLHRVNPGGVSYWRGLLQRHHATKASIY</sequence>
<dbReference type="KEGG" id="spar:SPRG_01031"/>
<gene>
    <name evidence="1" type="ORF">SPRG_01031</name>
</gene>
<dbReference type="EMBL" id="KK583190">
    <property type="protein sequence ID" value="KDO34969.1"/>
    <property type="molecule type" value="Genomic_DNA"/>
</dbReference>
<dbReference type="AlphaFoldDB" id="A0A067CW79"/>
<proteinExistence type="predicted"/>
<dbReference type="OrthoDB" id="44277at2759"/>
<evidence type="ECO:0000313" key="1">
    <source>
        <dbReference type="EMBL" id="KDO34969.1"/>
    </source>
</evidence>
<evidence type="ECO:0008006" key="3">
    <source>
        <dbReference type="Google" id="ProtNLM"/>
    </source>
</evidence>
<dbReference type="OMA" id="ANAIAMY"/>
<dbReference type="STRING" id="695850.A0A067CW79"/>
<dbReference type="PANTHER" id="PTHR22753:SF14">
    <property type="entry name" value="MONOACYLGLYCEROL_DIACYLGLYCEROL O-ACYLTRANSFERASE"/>
    <property type="match status" value="1"/>
</dbReference>
<dbReference type="SUPFAM" id="SSF69593">
    <property type="entry name" value="Glycerol-3-phosphate (1)-acyltransferase"/>
    <property type="match status" value="1"/>
</dbReference>
<dbReference type="Proteomes" id="UP000030745">
    <property type="component" value="Unassembled WGS sequence"/>
</dbReference>
<dbReference type="GO" id="GO:0016020">
    <property type="term" value="C:membrane"/>
    <property type="evidence" value="ECO:0007669"/>
    <property type="project" value="TreeGrafter"/>
</dbReference>
<organism evidence="1 2">
    <name type="scientific">Saprolegnia parasitica (strain CBS 223.65)</name>
    <dbReference type="NCBI Taxonomy" id="695850"/>
    <lineage>
        <taxon>Eukaryota</taxon>
        <taxon>Sar</taxon>
        <taxon>Stramenopiles</taxon>
        <taxon>Oomycota</taxon>
        <taxon>Saprolegniomycetes</taxon>
        <taxon>Saprolegniales</taxon>
        <taxon>Saprolegniaceae</taxon>
        <taxon>Saprolegnia</taxon>
    </lineage>
</organism>
<evidence type="ECO:0000313" key="2">
    <source>
        <dbReference type="Proteomes" id="UP000030745"/>
    </source>
</evidence>
<name>A0A067CW79_SAPPC</name>
<dbReference type="RefSeq" id="XP_012194623.1">
    <property type="nucleotide sequence ID" value="XM_012339233.1"/>
</dbReference>
<keyword evidence="2" id="KW-1185">Reference proteome</keyword>